<dbReference type="Pfam" id="PF26188">
    <property type="entry name" value="RESC6"/>
    <property type="match status" value="1"/>
</dbReference>
<dbReference type="EMBL" id="CP001669">
    <property type="protein sequence ID" value="AFZ79156.1"/>
    <property type="molecule type" value="Genomic_DNA"/>
</dbReference>
<reference evidence="2 3" key="1">
    <citation type="journal article" date="2012" name="BMC Genomics">
        <title>Comparative genomic analysis and phylogenetic position of Theileria equi.</title>
        <authorList>
            <person name="Kappmeyer L.S."/>
            <person name="Thiagarajan M."/>
            <person name="Herndon D.R."/>
            <person name="Ramsay J.D."/>
            <person name="Caler E."/>
            <person name="Djikeng A."/>
            <person name="Gillespie J.J."/>
            <person name="Lau A.O."/>
            <person name="Roalson E.H."/>
            <person name="Silva J.C."/>
            <person name="Silva M.G."/>
            <person name="Suarez C.E."/>
            <person name="Ueti M.W."/>
            <person name="Nene V.M."/>
            <person name="Mealey R.H."/>
            <person name="Knowles D.P."/>
            <person name="Brayton K.A."/>
        </authorList>
    </citation>
    <scope>NUCLEOTIDE SEQUENCE [LARGE SCALE GENOMIC DNA]</scope>
    <source>
        <strain evidence="2 3">WA</strain>
    </source>
</reference>
<dbReference type="KEGG" id="beq:BEWA_020020"/>
<dbReference type="RefSeq" id="XP_004828822.1">
    <property type="nucleotide sequence ID" value="XM_004828765.1"/>
</dbReference>
<dbReference type="GeneID" id="15806128"/>
<dbReference type="eggNOG" id="ENOG502T01J">
    <property type="taxonomic scope" value="Eukaryota"/>
</dbReference>
<protein>
    <recommendedName>
        <fullName evidence="1">RNA-editing substrate-binding complex 6 protein domain-containing protein</fullName>
    </recommendedName>
</protein>
<dbReference type="Proteomes" id="UP000031512">
    <property type="component" value="Chromosome 1"/>
</dbReference>
<dbReference type="OrthoDB" id="364080at2759"/>
<organism evidence="2 3">
    <name type="scientific">Theileria equi strain WA</name>
    <dbReference type="NCBI Taxonomy" id="1537102"/>
    <lineage>
        <taxon>Eukaryota</taxon>
        <taxon>Sar</taxon>
        <taxon>Alveolata</taxon>
        <taxon>Apicomplexa</taxon>
        <taxon>Aconoidasida</taxon>
        <taxon>Piroplasmida</taxon>
        <taxon>Theileriidae</taxon>
        <taxon>Theileria</taxon>
    </lineage>
</organism>
<dbReference type="VEuPathDB" id="PiroplasmaDB:BEWA_020020"/>
<dbReference type="AlphaFoldDB" id="L0AVV1"/>
<gene>
    <name evidence="2" type="ORF">BEWA_020020</name>
</gene>
<name>L0AVV1_THEEQ</name>
<evidence type="ECO:0000313" key="3">
    <source>
        <dbReference type="Proteomes" id="UP000031512"/>
    </source>
</evidence>
<evidence type="ECO:0000259" key="1">
    <source>
        <dbReference type="Pfam" id="PF26188"/>
    </source>
</evidence>
<evidence type="ECO:0000313" key="2">
    <source>
        <dbReference type="EMBL" id="AFZ79156.1"/>
    </source>
</evidence>
<keyword evidence="3" id="KW-1185">Reference proteome</keyword>
<sequence>MTKSLLNGYFINGLNNVKSRYFLQVLGIHKIHEHNLSNALRDFALLSKSDSANQLVYYKDDFIRFVHLMRPSEICMVAHGYSQIHLDDLNWWSKFNNISSEIIYDIDAQEIAGLVHSLTRIYTTQQPIICQLLEEYTKWTIHTTSSSLSMLVRAVANINMDPGYLRMFNKRAMELYDKLNILDVIFLLTSNSKAQIKDVDLYTKLCTRAIVLLDDMEYHHIRAVAASIGIGGFKSYLMFNILTIRLLKVLNNHTITEGDLISLLLSFTRQFFVTTELQIDQKLYTDVLLKYGYNIDKDKFTFPLKEIYPVFCNALDEKLDLIEAKGMPILVRAIYILKIPVEQKTMDKIFEYTATFIRENSYYLDKMLSLIYSSSRFREKNTSFWKATYEWFSQLDLNKISKVDLVKVLFLDCSKENTGYMNDTTLLYLLTHCFKNQEYTVIADARCIEALTANVDKIALTNLISILKSYRDFYIDHELPMLQFSRFLDSVQMKIQNSSNIACDEIAAIQPKSN</sequence>
<accession>L0AVV1</accession>
<feature type="domain" description="RNA-editing substrate-binding complex 6 protein" evidence="1">
    <location>
        <begin position="106"/>
        <end position="256"/>
    </location>
</feature>
<dbReference type="InterPro" id="IPR058917">
    <property type="entry name" value="RESC6_dom"/>
</dbReference>
<proteinExistence type="predicted"/>